<dbReference type="Proteomes" id="UP001152759">
    <property type="component" value="Chromosome 3"/>
</dbReference>
<dbReference type="PANTHER" id="PTHR43313:SF36">
    <property type="entry name" value="D-BETA-HYDROXYBUTYRATE DEHYDROGENASE, MITOCHONDRIAL"/>
    <property type="match status" value="1"/>
</dbReference>
<dbReference type="InterPro" id="IPR002347">
    <property type="entry name" value="SDR_fam"/>
</dbReference>
<accession>A0A9P0CCF9</accession>
<dbReference type="GO" id="GO:0016491">
    <property type="term" value="F:oxidoreductase activity"/>
    <property type="evidence" value="ECO:0007669"/>
    <property type="project" value="TreeGrafter"/>
</dbReference>
<keyword evidence="1" id="KW-1133">Transmembrane helix</keyword>
<dbReference type="GO" id="GO:0008202">
    <property type="term" value="P:steroid metabolic process"/>
    <property type="evidence" value="ECO:0007669"/>
    <property type="project" value="TreeGrafter"/>
</dbReference>
<dbReference type="EMBL" id="OU963864">
    <property type="protein sequence ID" value="CAH0768528.1"/>
    <property type="molecule type" value="Genomic_DNA"/>
</dbReference>
<evidence type="ECO:0000313" key="3">
    <source>
        <dbReference type="Proteomes" id="UP001152759"/>
    </source>
</evidence>
<keyword evidence="1" id="KW-0812">Transmembrane</keyword>
<dbReference type="AlphaFoldDB" id="A0A9P0CCF9"/>
<keyword evidence="1" id="KW-0472">Membrane</keyword>
<gene>
    <name evidence="2" type="ORF">BEMITA_LOCUS5642</name>
</gene>
<dbReference type="Pfam" id="PF00106">
    <property type="entry name" value="adh_short"/>
    <property type="match status" value="1"/>
</dbReference>
<dbReference type="Gene3D" id="3.40.50.720">
    <property type="entry name" value="NAD(P)-binding Rossmann-like Domain"/>
    <property type="match status" value="1"/>
</dbReference>
<keyword evidence="3" id="KW-1185">Reference proteome</keyword>
<proteinExistence type="predicted"/>
<name>A0A9P0CCF9_BEMTA</name>
<protein>
    <recommendedName>
        <fullName evidence="4">D-beta-hydroxybutyrate dehydrogenase, mitochondrial</fullName>
    </recommendedName>
</protein>
<feature type="transmembrane region" description="Helical" evidence="1">
    <location>
        <begin position="6"/>
        <end position="28"/>
    </location>
</feature>
<dbReference type="SUPFAM" id="SSF51735">
    <property type="entry name" value="NAD(P)-binding Rossmann-fold domains"/>
    <property type="match status" value="1"/>
</dbReference>
<dbReference type="KEGG" id="btab:109029959"/>
<sequence length="355" mass="38962">MDDETAMILAVQLVALSCIVGALLLYLLCKTAKRKHTYDAAFASLNVGTGRSVLITSAETAFGLQLALHLTSLGFRVFAGYKPKVREDDIQCRACNKEDQQEDEFVYPVPEAVRILTAKVKHRESQTTSLSVGSYEDRSSFGSLISLPVDVTREDSLHEAVDIVRRHLPAGEDGLWAVINTAGMCLKGRLDQQESSLWDAMFKINVVGTLRTARAFLPLLQIKQGRLINIGASGEREQGCGLVAYTAARHAVVGASAALRQEIGPLGVRVITIHTDAIPSEKLFTWPRLMKCGEEDADLTERYIKYNPSVIPSYGMETIEEAILTETPKAAYSLSKPTGFSNYVSAISQKFHHSK</sequence>
<reference evidence="2" key="1">
    <citation type="submission" date="2021-12" db="EMBL/GenBank/DDBJ databases">
        <authorList>
            <person name="King R."/>
        </authorList>
    </citation>
    <scope>NUCLEOTIDE SEQUENCE</scope>
</reference>
<dbReference type="PANTHER" id="PTHR43313">
    <property type="entry name" value="SHORT-CHAIN DEHYDROGENASE/REDUCTASE FAMILY 9C"/>
    <property type="match status" value="1"/>
</dbReference>
<evidence type="ECO:0008006" key="4">
    <source>
        <dbReference type="Google" id="ProtNLM"/>
    </source>
</evidence>
<evidence type="ECO:0000313" key="2">
    <source>
        <dbReference type="EMBL" id="CAH0768528.1"/>
    </source>
</evidence>
<evidence type="ECO:0000256" key="1">
    <source>
        <dbReference type="SAM" id="Phobius"/>
    </source>
</evidence>
<organism evidence="2 3">
    <name type="scientific">Bemisia tabaci</name>
    <name type="common">Sweetpotato whitefly</name>
    <name type="synonym">Aleurodes tabaci</name>
    <dbReference type="NCBI Taxonomy" id="7038"/>
    <lineage>
        <taxon>Eukaryota</taxon>
        <taxon>Metazoa</taxon>
        <taxon>Ecdysozoa</taxon>
        <taxon>Arthropoda</taxon>
        <taxon>Hexapoda</taxon>
        <taxon>Insecta</taxon>
        <taxon>Pterygota</taxon>
        <taxon>Neoptera</taxon>
        <taxon>Paraneoptera</taxon>
        <taxon>Hemiptera</taxon>
        <taxon>Sternorrhyncha</taxon>
        <taxon>Aleyrodoidea</taxon>
        <taxon>Aleyrodidae</taxon>
        <taxon>Aleyrodinae</taxon>
        <taxon>Bemisia</taxon>
    </lineage>
</organism>
<dbReference type="InterPro" id="IPR036291">
    <property type="entry name" value="NAD(P)-bd_dom_sf"/>
</dbReference>
<dbReference type="PRINTS" id="PR00081">
    <property type="entry name" value="GDHRDH"/>
</dbReference>